<reference evidence="2 3" key="1">
    <citation type="journal article" date="2018" name="Nat. Genet.">
        <title>The Rosa genome provides new insights in the design of modern roses.</title>
        <authorList>
            <person name="Bendahmane M."/>
        </authorList>
    </citation>
    <scope>NUCLEOTIDE SEQUENCE [LARGE SCALE GENOMIC DNA]</scope>
    <source>
        <strain evidence="3">cv. Old Blush</strain>
    </source>
</reference>
<keyword evidence="1" id="KW-0812">Transmembrane</keyword>
<proteinExistence type="predicted"/>
<dbReference type="Proteomes" id="UP000238479">
    <property type="component" value="Chromosome 2"/>
</dbReference>
<accession>A0A2P6RVQ8</accession>
<sequence length="79" mass="9407">MIEYCIILYNRSISMVCNLNIRIVMDRCNCCSYMWMNLYVLRPLLPVLVLTNILYIKSMSMLSNVTFRISIYLSVFCYI</sequence>
<comment type="caution">
    <text evidence="2">The sequence shown here is derived from an EMBL/GenBank/DDBJ whole genome shotgun (WGS) entry which is preliminary data.</text>
</comment>
<protein>
    <submittedName>
        <fullName evidence="2">Uncharacterized protein</fullName>
    </submittedName>
</protein>
<keyword evidence="1" id="KW-1133">Transmembrane helix</keyword>
<dbReference type="AlphaFoldDB" id="A0A2P6RVQ8"/>
<feature type="transmembrane region" description="Helical" evidence="1">
    <location>
        <begin position="39"/>
        <end position="56"/>
    </location>
</feature>
<keyword evidence="3" id="KW-1185">Reference proteome</keyword>
<evidence type="ECO:0000313" key="3">
    <source>
        <dbReference type="Proteomes" id="UP000238479"/>
    </source>
</evidence>
<evidence type="ECO:0000313" key="2">
    <source>
        <dbReference type="EMBL" id="PRQ50511.1"/>
    </source>
</evidence>
<organism evidence="2 3">
    <name type="scientific">Rosa chinensis</name>
    <name type="common">China rose</name>
    <dbReference type="NCBI Taxonomy" id="74649"/>
    <lineage>
        <taxon>Eukaryota</taxon>
        <taxon>Viridiplantae</taxon>
        <taxon>Streptophyta</taxon>
        <taxon>Embryophyta</taxon>
        <taxon>Tracheophyta</taxon>
        <taxon>Spermatophyta</taxon>
        <taxon>Magnoliopsida</taxon>
        <taxon>eudicotyledons</taxon>
        <taxon>Gunneridae</taxon>
        <taxon>Pentapetalae</taxon>
        <taxon>rosids</taxon>
        <taxon>fabids</taxon>
        <taxon>Rosales</taxon>
        <taxon>Rosaceae</taxon>
        <taxon>Rosoideae</taxon>
        <taxon>Rosoideae incertae sedis</taxon>
        <taxon>Rosa</taxon>
    </lineage>
</organism>
<gene>
    <name evidence="2" type="ORF">RchiOBHm_Chr2g0134021</name>
</gene>
<evidence type="ECO:0000256" key="1">
    <source>
        <dbReference type="SAM" id="Phobius"/>
    </source>
</evidence>
<dbReference type="EMBL" id="PDCK01000040">
    <property type="protein sequence ID" value="PRQ50511.1"/>
    <property type="molecule type" value="Genomic_DNA"/>
</dbReference>
<keyword evidence="1" id="KW-0472">Membrane</keyword>
<name>A0A2P6RVQ8_ROSCH</name>
<dbReference type="Gramene" id="PRQ50511">
    <property type="protein sequence ID" value="PRQ50511"/>
    <property type="gene ID" value="RchiOBHm_Chr2g0134021"/>
</dbReference>